<evidence type="ECO:0000313" key="3">
    <source>
        <dbReference type="Proteomes" id="UP000215914"/>
    </source>
</evidence>
<dbReference type="Pfam" id="PF04572">
    <property type="entry name" value="Gb3_synth"/>
    <property type="match status" value="1"/>
</dbReference>
<protein>
    <submittedName>
        <fullName evidence="2">Glycosyltransferase, DXD sugar-binding, alpha 1,4-glycosyltransferase</fullName>
    </submittedName>
</protein>
<dbReference type="Proteomes" id="UP000215914">
    <property type="component" value="Unassembled WGS sequence"/>
</dbReference>
<dbReference type="Gene3D" id="3.90.550.20">
    <property type="match status" value="1"/>
</dbReference>
<dbReference type="AlphaFoldDB" id="A0A9K3JAL4"/>
<dbReference type="Gramene" id="mRNA:HanXRQr2_Chr04g0186711">
    <property type="protein sequence ID" value="CDS:HanXRQr2_Chr04g0186711.1"/>
    <property type="gene ID" value="HanXRQr2_Chr04g0186711"/>
</dbReference>
<sequence length="523" mass="59309">MSSNIKPMENNKRSFFAVLTILLILLISFNGASIFSINIPFPENVAGDSRNLLTSSLANLMYAVEDENPSVISNTQMNLHEKDENPSVILNTQMKLHEKTVAGAGDSSRFIAGEAPPVISNTHLPLLRISHSLHLKKENPFVNSNTQLKSLENTAAGAGDSTRFFAGEAPPVILNTHLPLLRKSHSFPLESEDFPVKNKKILEVLTFMESSDQLRRGEFRSKVKNFFSKNESFSCKVRFFMTWISSLNTFSEKEFHSIETLFSTHPKGCLLIVSNSMDSNKGRQILKPFSEKGFRVTAISPDLKYLFKNTMAEPWFMKLTKGDLDVGYVPLGQNLSNLLRLCLLYKFGGVYMDTDVMVLKSFSKLKNSIGAQTLDLGSKNWSRLNNAVMVFDKMHPLVYKFIEEFALTFNGNKWGHNGPYLVSRVVSRLENRPGYNFTILPPMAFYPVNWNRVRNLFRGAKNETDAKWLRGKLRQIRSQSYAVHLWNKQSRRLRIEEGSIVGKILSNHCVFCNSSLDSIVRIE</sequence>
<dbReference type="PANTHER" id="PTHR46781">
    <property type="entry name" value="ALPHA 1,4-GLYCOSYLTRANSFERASE FAMILY PROTEIN"/>
    <property type="match status" value="1"/>
</dbReference>
<dbReference type="InterPro" id="IPR007577">
    <property type="entry name" value="GlycoTrfase_DXD_sugar-bd_CS"/>
</dbReference>
<keyword evidence="3" id="KW-1185">Reference proteome</keyword>
<dbReference type="InterPro" id="IPR029044">
    <property type="entry name" value="Nucleotide-diphossugar_trans"/>
</dbReference>
<reference evidence="2" key="1">
    <citation type="journal article" date="2017" name="Nature">
        <title>The sunflower genome provides insights into oil metabolism, flowering and Asterid evolution.</title>
        <authorList>
            <person name="Badouin H."/>
            <person name="Gouzy J."/>
            <person name="Grassa C.J."/>
            <person name="Murat F."/>
            <person name="Staton S.E."/>
            <person name="Cottret L."/>
            <person name="Lelandais-Briere C."/>
            <person name="Owens G.L."/>
            <person name="Carrere S."/>
            <person name="Mayjonade B."/>
            <person name="Legrand L."/>
            <person name="Gill N."/>
            <person name="Kane N.C."/>
            <person name="Bowers J.E."/>
            <person name="Hubner S."/>
            <person name="Bellec A."/>
            <person name="Berard A."/>
            <person name="Berges H."/>
            <person name="Blanchet N."/>
            <person name="Boniface M.C."/>
            <person name="Brunel D."/>
            <person name="Catrice O."/>
            <person name="Chaidir N."/>
            <person name="Claudel C."/>
            <person name="Donnadieu C."/>
            <person name="Faraut T."/>
            <person name="Fievet G."/>
            <person name="Helmstetter N."/>
            <person name="King M."/>
            <person name="Knapp S.J."/>
            <person name="Lai Z."/>
            <person name="Le Paslier M.C."/>
            <person name="Lippi Y."/>
            <person name="Lorenzon L."/>
            <person name="Mandel J.R."/>
            <person name="Marage G."/>
            <person name="Marchand G."/>
            <person name="Marquand E."/>
            <person name="Bret-Mestries E."/>
            <person name="Morien E."/>
            <person name="Nambeesan S."/>
            <person name="Nguyen T."/>
            <person name="Pegot-Espagnet P."/>
            <person name="Pouilly N."/>
            <person name="Raftis F."/>
            <person name="Sallet E."/>
            <person name="Schiex T."/>
            <person name="Thomas J."/>
            <person name="Vandecasteele C."/>
            <person name="Vares D."/>
            <person name="Vear F."/>
            <person name="Vautrin S."/>
            <person name="Crespi M."/>
            <person name="Mangin B."/>
            <person name="Burke J.M."/>
            <person name="Salse J."/>
            <person name="Munos S."/>
            <person name="Vincourt P."/>
            <person name="Rieseberg L.H."/>
            <person name="Langlade N.B."/>
        </authorList>
    </citation>
    <scope>NUCLEOTIDE SEQUENCE</scope>
    <source>
        <tissue evidence="2">Leaves</tissue>
    </source>
</reference>
<dbReference type="PANTHER" id="PTHR46781:SF5">
    <property type="entry name" value="ALPHA 1,4-GLYCOSYLTRANSFERASE FAMILY PROTEIN"/>
    <property type="match status" value="1"/>
</dbReference>
<accession>A0A9K3JAL4</accession>
<dbReference type="SUPFAM" id="SSF53448">
    <property type="entry name" value="Nucleotide-diphospho-sugar transferases"/>
    <property type="match status" value="1"/>
</dbReference>
<gene>
    <name evidence="2" type="ORF">HanXRQr2_Chr04g0186711</name>
</gene>
<name>A0A9K3JAL4_HELAN</name>
<dbReference type="OrthoDB" id="409543at2759"/>
<proteinExistence type="predicted"/>
<dbReference type="Pfam" id="PF04488">
    <property type="entry name" value="Gly_transf_sug"/>
    <property type="match status" value="1"/>
</dbReference>
<evidence type="ECO:0000313" key="2">
    <source>
        <dbReference type="EMBL" id="KAF5811903.1"/>
    </source>
</evidence>
<reference evidence="2" key="2">
    <citation type="submission" date="2020-06" db="EMBL/GenBank/DDBJ databases">
        <title>Helianthus annuus Genome sequencing and assembly Release 2.</title>
        <authorList>
            <person name="Gouzy J."/>
            <person name="Langlade N."/>
            <person name="Munos S."/>
        </authorList>
    </citation>
    <scope>NUCLEOTIDE SEQUENCE</scope>
    <source>
        <tissue evidence="2">Leaves</tissue>
    </source>
</reference>
<feature type="domain" description="Alpha 1,4-glycosyltransferase" evidence="1">
    <location>
        <begin position="391"/>
        <end position="514"/>
    </location>
</feature>
<comment type="caution">
    <text evidence="2">The sequence shown here is derived from an EMBL/GenBank/DDBJ whole genome shotgun (WGS) entry which is preliminary data.</text>
</comment>
<dbReference type="EMBL" id="MNCJ02000319">
    <property type="protein sequence ID" value="KAF5811903.1"/>
    <property type="molecule type" value="Genomic_DNA"/>
</dbReference>
<dbReference type="InterPro" id="IPR044789">
    <property type="entry name" value="Put_A1-4-GlycosylTfrase_plant"/>
</dbReference>
<organism evidence="2 3">
    <name type="scientific">Helianthus annuus</name>
    <name type="common">Common sunflower</name>
    <dbReference type="NCBI Taxonomy" id="4232"/>
    <lineage>
        <taxon>Eukaryota</taxon>
        <taxon>Viridiplantae</taxon>
        <taxon>Streptophyta</taxon>
        <taxon>Embryophyta</taxon>
        <taxon>Tracheophyta</taxon>
        <taxon>Spermatophyta</taxon>
        <taxon>Magnoliopsida</taxon>
        <taxon>eudicotyledons</taxon>
        <taxon>Gunneridae</taxon>
        <taxon>Pentapetalae</taxon>
        <taxon>asterids</taxon>
        <taxon>campanulids</taxon>
        <taxon>Asterales</taxon>
        <taxon>Asteraceae</taxon>
        <taxon>Asteroideae</taxon>
        <taxon>Heliantheae alliance</taxon>
        <taxon>Heliantheae</taxon>
        <taxon>Helianthus</taxon>
    </lineage>
</organism>
<dbReference type="InterPro" id="IPR007652">
    <property type="entry name" value="A1-4-GlycosylTfrase_dom"/>
</dbReference>
<evidence type="ECO:0000259" key="1">
    <source>
        <dbReference type="Pfam" id="PF04572"/>
    </source>
</evidence>